<dbReference type="eggNOG" id="COG3315">
    <property type="taxonomic scope" value="Bacteria"/>
</dbReference>
<dbReference type="InterPro" id="IPR007213">
    <property type="entry name" value="Ppm1/Ppm2/Tcmp"/>
</dbReference>
<keyword evidence="4 7" id="KW-0808">Transferase</keyword>
<sequence>MRAEGGSRTAVLTCQGRAVADGSSAAGRFADAVAADLLRPDERLVVEQVRAGTPPKGVAARMAYESAKACASVMVPRTIAADDAIRDRPGGVASQLVLLGAGLDARAWRMPELAGTDVFEVDHPASQRDKRDRLAGRPSLARSLTFVPVDFSRDKLAEALAAAGFQTSEPTTWVWEGVVPYLTPAEVSATTAAAGELSAPGSRLVVLYLTPNARASVGVLVARTMSALARQRSVWADEPRRSAWTPPKLAALLATHGFAVTRDESLLAISERLGLPGTRGASIAHAHLAVADR</sequence>
<evidence type="ECO:0000256" key="1">
    <source>
        <dbReference type="ARBA" id="ARBA00003907"/>
    </source>
</evidence>
<dbReference type="InParanoid" id="E3J294"/>
<evidence type="ECO:0000313" key="8">
    <source>
        <dbReference type="Proteomes" id="UP000002484"/>
    </source>
</evidence>
<reference evidence="7 8" key="1">
    <citation type="submission" date="2010-10" db="EMBL/GenBank/DDBJ databases">
        <title>Complete sequence of Frankia sp. EuI1c.</title>
        <authorList>
            <consortium name="US DOE Joint Genome Institute"/>
            <person name="Lucas S."/>
            <person name="Copeland A."/>
            <person name="Lapidus A."/>
            <person name="Cheng J.-F."/>
            <person name="Bruce D."/>
            <person name="Goodwin L."/>
            <person name="Pitluck S."/>
            <person name="Chertkov O."/>
            <person name="Detter J.C."/>
            <person name="Han C."/>
            <person name="Tapia R."/>
            <person name="Land M."/>
            <person name="Hauser L."/>
            <person name="Jeffries C."/>
            <person name="Kyrpides N."/>
            <person name="Ivanova N."/>
            <person name="Mikhailova N."/>
            <person name="Beauchemin N."/>
            <person name="Sen A."/>
            <person name="Sur S.A."/>
            <person name="Gtari M."/>
            <person name="Wall L."/>
            <person name="Tisa L."/>
            <person name="Woyke T."/>
        </authorList>
    </citation>
    <scope>NUCLEOTIDE SEQUENCE [LARGE SCALE GENOMIC DNA]</scope>
    <source>
        <strain evidence="8">DSM 45817 / CECT 9037 / EuI1c</strain>
    </source>
</reference>
<comment type="function">
    <text evidence="1 6">Exhibits S-adenosyl-L-methionine-dependent methyltransferase activity.</text>
</comment>
<comment type="similarity">
    <text evidence="2 6">Belongs to the UPF0677 family.</text>
</comment>
<evidence type="ECO:0000256" key="5">
    <source>
        <dbReference type="ARBA" id="ARBA00022691"/>
    </source>
</evidence>
<accession>E3J294</accession>
<dbReference type="InterPro" id="IPR011610">
    <property type="entry name" value="SAM_mthyl_Trfase_ML2640-like"/>
</dbReference>
<keyword evidence="5 6" id="KW-0949">S-adenosyl-L-methionine</keyword>
<dbReference type="EC" id="2.1.1.-" evidence="6"/>
<dbReference type="NCBIfam" id="TIGR00027">
    <property type="entry name" value="mthyl_TIGR00027"/>
    <property type="match status" value="1"/>
</dbReference>
<evidence type="ECO:0000256" key="6">
    <source>
        <dbReference type="RuleBase" id="RU362030"/>
    </source>
</evidence>
<dbReference type="STRING" id="298654.FraEuI1c_0044"/>
<dbReference type="PANTHER" id="PTHR43619">
    <property type="entry name" value="S-ADENOSYL-L-METHIONINE-DEPENDENT METHYLTRANSFERASE YKTD-RELATED"/>
    <property type="match status" value="1"/>
</dbReference>
<dbReference type="HOGENOM" id="CLU_056160_3_1_11"/>
<evidence type="ECO:0000256" key="4">
    <source>
        <dbReference type="ARBA" id="ARBA00022679"/>
    </source>
</evidence>
<dbReference type="GO" id="GO:0008168">
    <property type="term" value="F:methyltransferase activity"/>
    <property type="evidence" value="ECO:0007669"/>
    <property type="project" value="UniProtKB-UniRule"/>
</dbReference>
<dbReference type="AlphaFoldDB" id="E3J294"/>
<evidence type="ECO:0000256" key="3">
    <source>
        <dbReference type="ARBA" id="ARBA00022603"/>
    </source>
</evidence>
<evidence type="ECO:0000313" key="7">
    <source>
        <dbReference type="EMBL" id="ADP78132.1"/>
    </source>
</evidence>
<dbReference type="PANTHER" id="PTHR43619:SF2">
    <property type="entry name" value="S-ADENOSYL-L-METHIONINE-DEPENDENT METHYLTRANSFERASES SUPERFAMILY PROTEIN"/>
    <property type="match status" value="1"/>
</dbReference>
<dbReference type="Pfam" id="PF04072">
    <property type="entry name" value="LCM"/>
    <property type="match status" value="1"/>
</dbReference>
<dbReference type="SUPFAM" id="SSF53335">
    <property type="entry name" value="S-adenosyl-L-methionine-dependent methyltransferases"/>
    <property type="match status" value="1"/>
</dbReference>
<proteinExistence type="inferred from homology"/>
<protein>
    <recommendedName>
        <fullName evidence="6">S-adenosyl-L-methionine-dependent methyltransferase</fullName>
        <ecNumber evidence="6">2.1.1.-</ecNumber>
    </recommendedName>
</protein>
<gene>
    <name evidence="7" type="ordered locus">FraEuI1c_0044</name>
</gene>
<dbReference type="Proteomes" id="UP000002484">
    <property type="component" value="Chromosome"/>
</dbReference>
<organism evidence="7 8">
    <name type="scientific">Pseudofrankia inefficax (strain DSM 45817 / CECT 9037 / DDB 130130 / EuI1c)</name>
    <name type="common">Frankia inefficax</name>
    <dbReference type="NCBI Taxonomy" id="298654"/>
    <lineage>
        <taxon>Bacteria</taxon>
        <taxon>Bacillati</taxon>
        <taxon>Actinomycetota</taxon>
        <taxon>Actinomycetes</taxon>
        <taxon>Frankiales</taxon>
        <taxon>Frankiaceae</taxon>
        <taxon>Pseudofrankia</taxon>
    </lineage>
</organism>
<name>E3J294_PSEI1</name>
<keyword evidence="3 6" id="KW-0489">Methyltransferase</keyword>
<dbReference type="EMBL" id="CP002299">
    <property type="protein sequence ID" value="ADP78132.1"/>
    <property type="molecule type" value="Genomic_DNA"/>
</dbReference>
<dbReference type="RefSeq" id="WP_013421255.1">
    <property type="nucleotide sequence ID" value="NC_014666.1"/>
</dbReference>
<dbReference type="KEGG" id="fri:FraEuI1c_0044"/>
<dbReference type="Gene3D" id="3.40.50.150">
    <property type="entry name" value="Vaccinia Virus protein VP39"/>
    <property type="match status" value="1"/>
</dbReference>
<dbReference type="FunCoup" id="E3J294">
    <property type="interactions" value="1"/>
</dbReference>
<dbReference type="OrthoDB" id="9806164at2"/>
<evidence type="ECO:0000256" key="2">
    <source>
        <dbReference type="ARBA" id="ARBA00008138"/>
    </source>
</evidence>
<keyword evidence="8" id="KW-1185">Reference proteome</keyword>
<dbReference type="InterPro" id="IPR029063">
    <property type="entry name" value="SAM-dependent_MTases_sf"/>
</dbReference>
<dbReference type="GO" id="GO:0032259">
    <property type="term" value="P:methylation"/>
    <property type="evidence" value="ECO:0007669"/>
    <property type="project" value="UniProtKB-KW"/>
</dbReference>